<dbReference type="RefSeq" id="XP_060455917.1">
    <property type="nucleotide sequence ID" value="XM_060599199.1"/>
</dbReference>
<reference evidence="2" key="1">
    <citation type="journal article" date="2023" name="BMC Genomics">
        <title>Chromosome-level genome assemblies of Cutaneotrichosporon spp. (Trichosporonales, Basidiomycota) reveal imbalanced evolution between nucleotide sequences and chromosome synteny.</title>
        <authorList>
            <person name="Kobayashi Y."/>
            <person name="Kayamori A."/>
            <person name="Aoki K."/>
            <person name="Shiwa Y."/>
            <person name="Matsutani M."/>
            <person name="Fujita N."/>
            <person name="Sugita T."/>
            <person name="Iwasaki W."/>
            <person name="Tanaka N."/>
            <person name="Takashima M."/>
        </authorList>
    </citation>
    <scope>NUCLEOTIDE SEQUENCE</scope>
    <source>
        <strain evidence="2">HIS019</strain>
    </source>
</reference>
<keyword evidence="1" id="KW-0812">Transmembrane</keyword>
<dbReference type="GeneID" id="85494522"/>
<keyword evidence="3" id="KW-1185">Reference proteome</keyword>
<proteinExistence type="predicted"/>
<evidence type="ECO:0008006" key="4">
    <source>
        <dbReference type="Google" id="ProtNLM"/>
    </source>
</evidence>
<dbReference type="CDD" id="cd00229">
    <property type="entry name" value="SGNH_hydrolase"/>
    <property type="match status" value="1"/>
</dbReference>
<accession>A0AA48L2D9</accession>
<dbReference type="AlphaFoldDB" id="A0AA48L2D9"/>
<dbReference type="InterPro" id="IPR036514">
    <property type="entry name" value="SGNH_hydro_sf"/>
</dbReference>
<name>A0AA48L2D9_9TREE</name>
<sequence length="527" mass="58824">MAVEFSLQLPSSRRARLGLYAALIASWVLVISLLFTTLQHPQIVSGVAHYVVSAVRPGLGLDQVTKAKLERLETLEEQANAYVVAHGRCDPHLSTLLEDLDARWGRTALDMSVGFEGSGIRVRRVAQKLLAGERVGITVLGGSITFGHSIPEGGRPWPILLAEQLKRAFPKANVHLENNAIGATGSDYFGACYPHHTAEGTDLFLLEFAVNDAIIEMAAQHKLDTIWHSEHLVRAIGHTHPDAALVFLSTWQRPQHYMTGADAHATVSEYYDIPRVSSRTFLYRYMLQHRDEIEDHYVPSDNYSHQNQKGHQYMADIMFRYILQQACRVQGAGGVLEQLVREAVTEPVTGFRGSQLPSAYDPWSLPPLRVRQRIEDQELLPDAKPFCSSVRVRIQDGSAHGQPQLQPSANNGYEQFEWNDKWFWKSENAGSQITFPNITVVDGTISLYFLRSWGHDMGDLLCWVDNDEGNAALLTGWWGFVSVGARQLVSQDIKPGTHSLTCRSQEAKAHNDEKPGTRTQIIAVMAT</sequence>
<feature type="transmembrane region" description="Helical" evidence="1">
    <location>
        <begin position="17"/>
        <end position="35"/>
    </location>
</feature>
<keyword evidence="1" id="KW-0472">Membrane</keyword>
<protein>
    <recommendedName>
        <fullName evidence="4">SGNH hydrolase-type esterase domain-containing protein</fullName>
    </recommendedName>
</protein>
<keyword evidence="1" id="KW-1133">Transmembrane helix</keyword>
<dbReference type="SUPFAM" id="SSF52266">
    <property type="entry name" value="SGNH hydrolase"/>
    <property type="match status" value="1"/>
</dbReference>
<organism evidence="2 3">
    <name type="scientific">Cutaneotrichosporon cavernicola</name>
    <dbReference type="NCBI Taxonomy" id="279322"/>
    <lineage>
        <taxon>Eukaryota</taxon>
        <taxon>Fungi</taxon>
        <taxon>Dikarya</taxon>
        <taxon>Basidiomycota</taxon>
        <taxon>Agaricomycotina</taxon>
        <taxon>Tremellomycetes</taxon>
        <taxon>Trichosporonales</taxon>
        <taxon>Trichosporonaceae</taxon>
        <taxon>Cutaneotrichosporon</taxon>
    </lineage>
</organism>
<gene>
    <name evidence="2" type="ORF">CcaverHIS019_0307220</name>
</gene>
<evidence type="ECO:0000313" key="2">
    <source>
        <dbReference type="EMBL" id="BEI90652.1"/>
    </source>
</evidence>
<dbReference type="EMBL" id="AP028214">
    <property type="protein sequence ID" value="BEI90652.1"/>
    <property type="molecule type" value="Genomic_DNA"/>
</dbReference>
<dbReference type="PANTHER" id="PTHR34407">
    <property type="entry name" value="EXPRESSED PROTEIN"/>
    <property type="match status" value="1"/>
</dbReference>
<evidence type="ECO:0000256" key="1">
    <source>
        <dbReference type="SAM" id="Phobius"/>
    </source>
</evidence>
<dbReference type="PANTHER" id="PTHR34407:SF1">
    <property type="entry name" value="SGNH HYDROLASE-TYPE ESTERASE DOMAIN-CONTAINING PROTEIN"/>
    <property type="match status" value="1"/>
</dbReference>
<dbReference type="KEGG" id="ccac:CcaHIS019_0307220"/>
<dbReference type="Gene3D" id="3.40.50.1110">
    <property type="entry name" value="SGNH hydrolase"/>
    <property type="match status" value="1"/>
</dbReference>
<dbReference type="Proteomes" id="UP001233271">
    <property type="component" value="Chromosome 3"/>
</dbReference>
<evidence type="ECO:0000313" key="3">
    <source>
        <dbReference type="Proteomes" id="UP001233271"/>
    </source>
</evidence>